<evidence type="ECO:0000313" key="9">
    <source>
        <dbReference type="Proteomes" id="UP000249789"/>
    </source>
</evidence>
<dbReference type="InterPro" id="IPR036188">
    <property type="entry name" value="FAD/NAD-bd_sf"/>
</dbReference>
<comment type="pathway">
    <text evidence="2">Secondary metabolite biosynthesis; terpenoid biosynthesis.</text>
</comment>
<keyword evidence="5" id="KW-0274">FAD</keyword>
<evidence type="ECO:0000256" key="7">
    <source>
        <dbReference type="ARBA" id="ARBA00023002"/>
    </source>
</evidence>
<keyword evidence="9" id="KW-1185">Reference proteome</keyword>
<organism evidence="8 9">
    <name type="scientific">Aspergillus fijiensis CBS 313.89</name>
    <dbReference type="NCBI Taxonomy" id="1448319"/>
    <lineage>
        <taxon>Eukaryota</taxon>
        <taxon>Fungi</taxon>
        <taxon>Dikarya</taxon>
        <taxon>Ascomycota</taxon>
        <taxon>Pezizomycotina</taxon>
        <taxon>Eurotiomycetes</taxon>
        <taxon>Eurotiomycetidae</taxon>
        <taxon>Eurotiales</taxon>
        <taxon>Aspergillaceae</taxon>
        <taxon>Aspergillus</taxon>
    </lineage>
</organism>
<comment type="cofactor">
    <cofactor evidence="1">
        <name>FAD</name>
        <dbReference type="ChEBI" id="CHEBI:57692"/>
    </cofactor>
</comment>
<proteinExistence type="inferred from homology"/>
<dbReference type="VEuPathDB" id="FungiDB:BO72DRAFT_516221"/>
<dbReference type="InterPro" id="IPR050775">
    <property type="entry name" value="FAD-binding_Monooxygenases"/>
</dbReference>
<dbReference type="GO" id="GO:0016491">
    <property type="term" value="F:oxidoreductase activity"/>
    <property type="evidence" value="ECO:0007669"/>
    <property type="project" value="UniProtKB-KW"/>
</dbReference>
<dbReference type="SUPFAM" id="SSF51905">
    <property type="entry name" value="FAD/NAD(P)-binding domain"/>
    <property type="match status" value="2"/>
</dbReference>
<accession>A0A8G1RWK0</accession>
<name>A0A8G1RWK0_9EURO</name>
<evidence type="ECO:0000256" key="3">
    <source>
        <dbReference type="ARBA" id="ARBA00010139"/>
    </source>
</evidence>
<dbReference type="RefSeq" id="XP_040805377.1">
    <property type="nucleotide sequence ID" value="XM_040949574.1"/>
</dbReference>
<dbReference type="EMBL" id="KZ824625">
    <property type="protein sequence ID" value="RAK81367.1"/>
    <property type="molecule type" value="Genomic_DNA"/>
</dbReference>
<dbReference type="OrthoDB" id="66881at2759"/>
<evidence type="ECO:0000256" key="2">
    <source>
        <dbReference type="ARBA" id="ARBA00004721"/>
    </source>
</evidence>
<gene>
    <name evidence="8" type="ORF">BO72DRAFT_516221</name>
</gene>
<dbReference type="PANTHER" id="PTHR43098:SF2">
    <property type="entry name" value="FAD-BINDING MONOOXYGENASE AUSB-RELATED"/>
    <property type="match status" value="1"/>
</dbReference>
<dbReference type="AlphaFoldDB" id="A0A8G1RWK0"/>
<comment type="similarity">
    <text evidence="3">Belongs to the FAD-binding monooxygenase family.</text>
</comment>
<keyword evidence="6" id="KW-0521">NADP</keyword>
<dbReference type="Gene3D" id="3.50.50.60">
    <property type="entry name" value="FAD/NAD(P)-binding domain"/>
    <property type="match status" value="2"/>
</dbReference>
<reference evidence="8 9" key="1">
    <citation type="submission" date="2018-02" db="EMBL/GenBank/DDBJ databases">
        <title>The genomes of Aspergillus section Nigri reveals drivers in fungal speciation.</title>
        <authorList>
            <consortium name="DOE Joint Genome Institute"/>
            <person name="Vesth T.C."/>
            <person name="Nybo J."/>
            <person name="Theobald S."/>
            <person name="Brandl J."/>
            <person name="Frisvad J.C."/>
            <person name="Nielsen K.F."/>
            <person name="Lyhne E.K."/>
            <person name="Kogle M.E."/>
            <person name="Kuo A."/>
            <person name="Riley R."/>
            <person name="Clum A."/>
            <person name="Nolan M."/>
            <person name="Lipzen A."/>
            <person name="Salamov A."/>
            <person name="Henrissat B."/>
            <person name="Wiebenga A."/>
            <person name="De vries R.P."/>
            <person name="Grigoriev I.V."/>
            <person name="Mortensen U.H."/>
            <person name="Andersen M.R."/>
            <person name="Baker S.E."/>
        </authorList>
    </citation>
    <scope>NUCLEOTIDE SEQUENCE [LARGE SCALE GENOMIC DNA]</scope>
    <source>
        <strain evidence="8 9">CBS 313.89</strain>
    </source>
</reference>
<evidence type="ECO:0000256" key="4">
    <source>
        <dbReference type="ARBA" id="ARBA00022630"/>
    </source>
</evidence>
<dbReference type="Proteomes" id="UP000249789">
    <property type="component" value="Unassembled WGS sequence"/>
</dbReference>
<dbReference type="GeneID" id="63866908"/>
<protein>
    <submittedName>
        <fullName evidence="8">FAD/NAD(P)-binding domain-containing protein</fullName>
    </submittedName>
</protein>
<evidence type="ECO:0000313" key="8">
    <source>
        <dbReference type="EMBL" id="RAK81367.1"/>
    </source>
</evidence>
<evidence type="ECO:0000256" key="5">
    <source>
        <dbReference type="ARBA" id="ARBA00022827"/>
    </source>
</evidence>
<evidence type="ECO:0000256" key="6">
    <source>
        <dbReference type="ARBA" id="ARBA00022857"/>
    </source>
</evidence>
<dbReference type="PANTHER" id="PTHR43098">
    <property type="entry name" value="L-ORNITHINE N(5)-MONOOXYGENASE-RELATED"/>
    <property type="match status" value="1"/>
</dbReference>
<evidence type="ECO:0000256" key="1">
    <source>
        <dbReference type="ARBA" id="ARBA00001974"/>
    </source>
</evidence>
<sequence length="552" mass="61146">MAIPDLVIPGAEQLAINGGTLDKAADIELQYGYIDTLRSDKFRHFSTDPWASSCDTVPLPITHDFRTKVLIVGAGYVSLLFAGRLIEQGFKPEDLIFVDSAAGFGGVWYWNRYPGLMCDVESYIYLPLIEKTGFVPKHKYSYGQELRYYANLLAKTPGVDGRGVFRSTVTEAVRDQGNAQWDCQLRTHTGEQVTVRADLLILASGVLSRPRVPCIPGIEHFKGHSTSIQIVPELAKWVQELVVFQRTPAAFQKQVATYSGWQKDRMINFVLFFSNLSRKPEINLVDDAWTIFPSFSGVVGGPHAQSITPDNLAQYVDIIQKLDMVRQDRVREIVHDAEIAKALHPWCSGFCKRPCFHDDYLGAFNRPNFKIVHTNAKGVEEFTERGIVSDGVEHELDLIIFRTGFEPFTVGIPAYRAGIRIKGRGGLDMDDKWAEGVSTFHGILSRGSPNLILTGYTQAGATVNQVHQMGVQAEHAAHIISEALKRAAADGKNRVVVEPTESAEEEWAMRVVSQAHAMAILLNCTPSYTTAESALRADLPPEVQLKAAQGAT</sequence>
<keyword evidence="7" id="KW-0560">Oxidoreductase</keyword>
<keyword evidence="4" id="KW-0285">Flavoprotein</keyword>